<dbReference type="PROSITE" id="PS00198">
    <property type="entry name" value="4FE4S_FER_1"/>
    <property type="match status" value="1"/>
</dbReference>
<evidence type="ECO:0000259" key="4">
    <source>
        <dbReference type="PROSITE" id="PS51379"/>
    </source>
</evidence>
<dbReference type="Gene3D" id="3.30.70.20">
    <property type="match status" value="1"/>
</dbReference>
<evidence type="ECO:0000256" key="1">
    <source>
        <dbReference type="ARBA" id="ARBA00022723"/>
    </source>
</evidence>
<evidence type="ECO:0000313" key="6">
    <source>
        <dbReference type="Proteomes" id="UP001061361"/>
    </source>
</evidence>
<dbReference type="SUPFAM" id="SSF46548">
    <property type="entry name" value="alpha-helical ferredoxin"/>
    <property type="match status" value="1"/>
</dbReference>
<dbReference type="Gene3D" id="3.40.50.11540">
    <property type="entry name" value="NADH-ubiquinone oxidoreductase 51kDa subunit"/>
    <property type="match status" value="1"/>
</dbReference>
<dbReference type="Proteomes" id="UP001061361">
    <property type="component" value="Chromosome"/>
</dbReference>
<protein>
    <submittedName>
        <fullName evidence="5">Electron transport complex protein RnfC</fullName>
    </submittedName>
</protein>
<dbReference type="InterPro" id="IPR017900">
    <property type="entry name" value="4Fe4S_Fe_S_CS"/>
</dbReference>
<name>A0ABM8APW3_9BACT</name>
<dbReference type="PANTHER" id="PTHR43034:SF2">
    <property type="entry name" value="ION-TRANSLOCATING OXIDOREDUCTASE COMPLEX SUBUNIT C"/>
    <property type="match status" value="1"/>
</dbReference>
<evidence type="ECO:0000256" key="3">
    <source>
        <dbReference type="ARBA" id="ARBA00023014"/>
    </source>
</evidence>
<keyword evidence="6" id="KW-1185">Reference proteome</keyword>
<dbReference type="PANTHER" id="PTHR43034">
    <property type="entry name" value="ION-TRANSLOCATING OXIDOREDUCTASE COMPLEX SUBUNIT C"/>
    <property type="match status" value="1"/>
</dbReference>
<gene>
    <name evidence="5" type="ORF">JCM14722_09150</name>
</gene>
<accession>A0ABM8APW3</accession>
<dbReference type="EMBL" id="AP026708">
    <property type="protein sequence ID" value="BDQ33373.1"/>
    <property type="molecule type" value="Genomic_DNA"/>
</dbReference>
<keyword evidence="2" id="KW-0408">Iron</keyword>
<organism evidence="5 6">
    <name type="scientific">Pseudodesulfovibrio portus</name>
    <dbReference type="NCBI Taxonomy" id="231439"/>
    <lineage>
        <taxon>Bacteria</taxon>
        <taxon>Pseudomonadati</taxon>
        <taxon>Thermodesulfobacteriota</taxon>
        <taxon>Desulfovibrionia</taxon>
        <taxon>Desulfovibrionales</taxon>
        <taxon>Desulfovibrionaceae</taxon>
    </lineage>
</organism>
<dbReference type="SUPFAM" id="SSF142019">
    <property type="entry name" value="Nqo1 FMN-binding domain-like"/>
    <property type="match status" value="1"/>
</dbReference>
<dbReference type="InterPro" id="IPR017896">
    <property type="entry name" value="4Fe4S_Fe-S-bd"/>
</dbReference>
<keyword evidence="1" id="KW-0479">Metal-binding</keyword>
<evidence type="ECO:0000313" key="5">
    <source>
        <dbReference type="EMBL" id="BDQ33373.1"/>
    </source>
</evidence>
<reference evidence="5" key="1">
    <citation type="submission" date="2022-08" db="EMBL/GenBank/DDBJ databases">
        <title>Genome Sequence of the sulphate-reducing bacterium, Pseudodesulfovibrio portus JCM14722.</title>
        <authorList>
            <person name="Kondo R."/>
            <person name="Kataoka T."/>
        </authorList>
    </citation>
    <scope>NUCLEOTIDE SEQUENCE</scope>
    <source>
        <strain evidence="5">JCM 14722</strain>
    </source>
</reference>
<dbReference type="InterPro" id="IPR037225">
    <property type="entry name" value="Nuo51_FMN-bd_sf"/>
</dbReference>
<proteinExistence type="predicted"/>
<dbReference type="Pfam" id="PF13237">
    <property type="entry name" value="Fer4_10"/>
    <property type="match status" value="1"/>
</dbReference>
<feature type="domain" description="4Fe-4S ferredoxin-type" evidence="4">
    <location>
        <begin position="267"/>
        <end position="287"/>
    </location>
</feature>
<keyword evidence="3" id="KW-0411">Iron-sulfur</keyword>
<dbReference type="PROSITE" id="PS51379">
    <property type="entry name" value="4FE4S_FER_2"/>
    <property type="match status" value="1"/>
</dbReference>
<evidence type="ECO:0000256" key="2">
    <source>
        <dbReference type="ARBA" id="ARBA00023004"/>
    </source>
</evidence>
<sequence>MTLTLHCPLVKCGQDVRRGETIATSNVPDRGDIHAPFSGRVLHVDPYRIRIAPEAGETVDAVSLDGLSGLKLRNRLAELGADLPAVSTADTLIINAVDAEPTVVSRRELLDKHADTLLAGCKALAEAYHPASTALAVPGGSAHALDGTETTVISGHYPAGLDPLVAKAVTGSEAPQDTVVVGLETVFHVGRIMETGLPAMETMVTVGDSGRVIPLGTPVGTIIDAEGEVLLDRDRIVLGGALRGTAASSPNQGVDRSTLAVAVVSSPAPVAMDTACVGCGECVRRCPARLDPAMITSYAEFGMYAEAAREHVTACFECGLCGYFCIARRPMLQYIRIAKNELARAAAQTGEENQQ</sequence>
<dbReference type="InterPro" id="IPR010208">
    <property type="entry name" value="Ion_transpt_RnfC/RsxC"/>
</dbReference>